<reference evidence="1" key="1">
    <citation type="submission" date="2022-11" db="EMBL/GenBank/DDBJ databases">
        <title>Centuries of genome instability and evolution in soft-shell clam transmissible cancer (bioRxiv).</title>
        <authorList>
            <person name="Hart S.F.M."/>
            <person name="Yonemitsu M.A."/>
            <person name="Giersch R.M."/>
            <person name="Beal B.F."/>
            <person name="Arriagada G."/>
            <person name="Davis B.W."/>
            <person name="Ostrander E.A."/>
            <person name="Goff S.P."/>
            <person name="Metzger M.J."/>
        </authorList>
    </citation>
    <scope>NUCLEOTIDE SEQUENCE</scope>
    <source>
        <strain evidence="1">MELC-2E11</strain>
        <tissue evidence="1">Siphon/mantle</tissue>
    </source>
</reference>
<protein>
    <submittedName>
        <fullName evidence="1">Uncharacterized protein</fullName>
    </submittedName>
</protein>
<sequence>MIICLSPRIVRSSCIHWLQGTGRHFFEQWGNTRGWSKENTSSCFCGLLHDKLYSCCSTNRDKVLYV</sequence>
<dbReference type="Proteomes" id="UP001164746">
    <property type="component" value="Chromosome 3"/>
</dbReference>
<proteinExistence type="predicted"/>
<evidence type="ECO:0000313" key="1">
    <source>
        <dbReference type="EMBL" id="WAQ98972.1"/>
    </source>
</evidence>
<dbReference type="EMBL" id="CP111014">
    <property type="protein sequence ID" value="WAQ98972.1"/>
    <property type="molecule type" value="Genomic_DNA"/>
</dbReference>
<accession>A0ABY7DQH9</accession>
<name>A0ABY7DQH9_MYAAR</name>
<keyword evidence="2" id="KW-1185">Reference proteome</keyword>
<evidence type="ECO:0000313" key="2">
    <source>
        <dbReference type="Proteomes" id="UP001164746"/>
    </source>
</evidence>
<gene>
    <name evidence="1" type="ORF">MAR_023345</name>
</gene>
<organism evidence="1 2">
    <name type="scientific">Mya arenaria</name>
    <name type="common">Soft-shell clam</name>
    <dbReference type="NCBI Taxonomy" id="6604"/>
    <lineage>
        <taxon>Eukaryota</taxon>
        <taxon>Metazoa</taxon>
        <taxon>Spiralia</taxon>
        <taxon>Lophotrochozoa</taxon>
        <taxon>Mollusca</taxon>
        <taxon>Bivalvia</taxon>
        <taxon>Autobranchia</taxon>
        <taxon>Heteroconchia</taxon>
        <taxon>Euheterodonta</taxon>
        <taxon>Imparidentia</taxon>
        <taxon>Neoheterodontei</taxon>
        <taxon>Myida</taxon>
        <taxon>Myoidea</taxon>
        <taxon>Myidae</taxon>
        <taxon>Mya</taxon>
    </lineage>
</organism>